<feature type="domain" description="Rad50/SbcC-type AAA" evidence="2">
    <location>
        <begin position="8"/>
        <end position="222"/>
    </location>
</feature>
<name>A0ABY4GF13_9BACT</name>
<dbReference type="PANTHER" id="PTHR32182:SF0">
    <property type="entry name" value="DNA REPLICATION AND REPAIR PROTEIN RECF"/>
    <property type="match status" value="1"/>
</dbReference>
<reference evidence="3" key="1">
    <citation type="submission" date="2022-04" db="EMBL/GenBank/DDBJ databases">
        <title>Hymenobacter sp. isolated from the air.</title>
        <authorList>
            <person name="Won M."/>
            <person name="Lee C.-M."/>
            <person name="Woen H.-Y."/>
            <person name="Kwon S.-W."/>
        </authorList>
    </citation>
    <scope>NUCLEOTIDE SEQUENCE</scope>
    <source>
        <strain evidence="3">5420S-77</strain>
        <plasmid evidence="3">unnamed5</plasmid>
    </source>
</reference>
<feature type="coiled-coil region" evidence="1">
    <location>
        <begin position="213"/>
        <end position="271"/>
    </location>
</feature>
<accession>A0ABY4GF13</accession>
<feature type="coiled-coil region" evidence="1">
    <location>
        <begin position="146"/>
        <end position="180"/>
    </location>
</feature>
<protein>
    <submittedName>
        <fullName evidence="3">AAA family ATPase</fullName>
    </submittedName>
</protein>
<dbReference type="RefSeq" id="WP_245127245.1">
    <property type="nucleotide sequence ID" value="NZ_CP095066.1"/>
</dbReference>
<keyword evidence="4" id="KW-1185">Reference proteome</keyword>
<gene>
    <name evidence="3" type="ORF">MUN86_28740</name>
</gene>
<organism evidence="3 4">
    <name type="scientific">Hymenobacter volaticus</name>
    <dbReference type="NCBI Taxonomy" id="2932254"/>
    <lineage>
        <taxon>Bacteria</taxon>
        <taxon>Pseudomonadati</taxon>
        <taxon>Bacteroidota</taxon>
        <taxon>Cytophagia</taxon>
        <taxon>Cytophagales</taxon>
        <taxon>Hymenobacteraceae</taxon>
        <taxon>Hymenobacter</taxon>
    </lineage>
</organism>
<dbReference type="PANTHER" id="PTHR32182">
    <property type="entry name" value="DNA REPLICATION AND REPAIR PROTEIN RECF"/>
    <property type="match status" value="1"/>
</dbReference>
<evidence type="ECO:0000256" key="1">
    <source>
        <dbReference type="SAM" id="Coils"/>
    </source>
</evidence>
<evidence type="ECO:0000313" key="3">
    <source>
        <dbReference type="EMBL" id="UOQ69468.1"/>
    </source>
</evidence>
<sequence>MPHRIKELKLTHFRGATRPVTVQFDPNKRIVVIFGENGTGKSTLVDAIDAVGNASFGSLDREGVRPNPHKYVSSVNQTVKTLEVELTTAVGHRWKATISGKNVSVTPVAPDGILPGVLVLRRRELLKLIETQPAKRYEAIKSFIDVAEVDKAEAALRNDMNAAEKQLTSANAAREQAEKSLRVMWEQEKQPDEIAAEPIAWADQRRAENVAVLEQQAQQMASLLATAQSLTDAVGAWHRAHDARRSWADQLQHAEAELAASSQSEDTLRAELIRLLNTAKAYLASPAAPTSCPLCASAVQADSLREHVEAQLQALQHVDALLREVASRQAEHKHAEGECVLCNRQVSRQLQQLVSQVAEQGPIEVRALGIDWAQLQRDLASNDAGDTLTEQAAAVAQQLEEARPTIQQALESLRQRLTLRENILAQASLLKDSTEQAAALGRVVERLTRACQLVVDTRREFVQTILDGIIEEVNRLFAVIHPDEKIGLHRLEMDEVKRTSLEQHARFQDAAEVIPQAYFSESHLDTFGFCLWLALAKRLTPSRLVLVLDDVFTSVDTPHFQRISNLLADEAQHFQQLIIATHNRRWQEIYKHNSAGVHLLKLEEWTLSRGLRPYEDHTLLAELATTLASEPFNRQAVASQAGIILENLLDNVALVYGCRLPRKHGNSYTLGELLISTRKLLQKAVVRRLDRDAHGHPLLPNQWSVLPLADLFQTIDGLTFIRNEVGAHFNSAGADTSDRDIRTFGEAVLAFAQRLACPTCGHMPQKEKDDHRSCRCPKHQTQLRPLTWR</sequence>
<dbReference type="Gene3D" id="3.40.50.300">
    <property type="entry name" value="P-loop containing nucleotide triphosphate hydrolases"/>
    <property type="match status" value="2"/>
</dbReference>
<proteinExistence type="predicted"/>
<dbReference type="Proteomes" id="UP000830401">
    <property type="component" value="Plasmid unnamed5"/>
</dbReference>
<dbReference type="InterPro" id="IPR027417">
    <property type="entry name" value="P-loop_NTPase"/>
</dbReference>
<dbReference type="Pfam" id="PF13476">
    <property type="entry name" value="AAA_23"/>
    <property type="match status" value="1"/>
</dbReference>
<keyword evidence="3" id="KW-0614">Plasmid</keyword>
<evidence type="ECO:0000313" key="4">
    <source>
        <dbReference type="Proteomes" id="UP000830401"/>
    </source>
</evidence>
<evidence type="ECO:0000259" key="2">
    <source>
        <dbReference type="Pfam" id="PF13476"/>
    </source>
</evidence>
<dbReference type="InterPro" id="IPR038729">
    <property type="entry name" value="Rad50/SbcC_AAA"/>
</dbReference>
<geneLocation type="plasmid" evidence="3 4">
    <name>unnamed5</name>
</geneLocation>
<keyword evidence="1" id="KW-0175">Coiled coil</keyword>
<dbReference type="SUPFAM" id="SSF52540">
    <property type="entry name" value="P-loop containing nucleoside triphosphate hydrolases"/>
    <property type="match status" value="1"/>
</dbReference>
<dbReference type="EMBL" id="CP095066">
    <property type="protein sequence ID" value="UOQ69468.1"/>
    <property type="molecule type" value="Genomic_DNA"/>
</dbReference>